<feature type="compositionally biased region" description="Basic and acidic residues" evidence="6">
    <location>
        <begin position="305"/>
        <end position="328"/>
    </location>
</feature>
<dbReference type="AlphaFoldDB" id="A0A9P8C1R9"/>
<dbReference type="OrthoDB" id="19908at2759"/>
<dbReference type="EMBL" id="MU251691">
    <property type="protein sequence ID" value="KAG9230232.1"/>
    <property type="molecule type" value="Genomic_DNA"/>
</dbReference>
<reference evidence="8" key="1">
    <citation type="journal article" date="2021" name="IMA Fungus">
        <title>Genomic characterization of three marine fungi, including Emericellopsis atlantica sp. nov. with signatures of a generalist lifestyle and marine biomass degradation.</title>
        <authorList>
            <person name="Hagestad O.C."/>
            <person name="Hou L."/>
            <person name="Andersen J.H."/>
            <person name="Hansen E.H."/>
            <person name="Altermark B."/>
            <person name="Li C."/>
            <person name="Kuhnert E."/>
            <person name="Cox R.J."/>
            <person name="Crous P.W."/>
            <person name="Spatafora J.W."/>
            <person name="Lail K."/>
            <person name="Amirebrahimi M."/>
            <person name="Lipzen A."/>
            <person name="Pangilinan J."/>
            <person name="Andreopoulos W."/>
            <person name="Hayes R.D."/>
            <person name="Ng V."/>
            <person name="Grigoriev I.V."/>
            <person name="Jackson S.A."/>
            <person name="Sutton T.D.S."/>
            <person name="Dobson A.D.W."/>
            <person name="Rama T."/>
        </authorList>
    </citation>
    <scope>NUCLEOTIDE SEQUENCE</scope>
    <source>
        <strain evidence="8">TRa018bII</strain>
    </source>
</reference>
<evidence type="ECO:0000256" key="6">
    <source>
        <dbReference type="SAM" id="MobiDB-lite"/>
    </source>
</evidence>
<proteinExistence type="inferred from homology"/>
<feature type="region of interest" description="Disordered" evidence="6">
    <location>
        <begin position="305"/>
        <end position="367"/>
    </location>
</feature>
<dbReference type="Pfam" id="PF21948">
    <property type="entry name" value="LplA-B_cat"/>
    <property type="match status" value="1"/>
</dbReference>
<keyword evidence="5" id="KW-0012">Acyltransferase</keyword>
<accession>A0A9P8C1R9</accession>
<dbReference type="SUPFAM" id="SSF55681">
    <property type="entry name" value="Class II aaRS and biotin synthetases"/>
    <property type="match status" value="1"/>
</dbReference>
<comment type="caution">
    <text evidence="8">The sequence shown here is derived from an EMBL/GenBank/DDBJ whole genome shotgun (WGS) entry which is preliminary data.</text>
</comment>
<dbReference type="InterPro" id="IPR004143">
    <property type="entry name" value="BPL_LPL_catalytic"/>
</dbReference>
<evidence type="ECO:0000256" key="5">
    <source>
        <dbReference type="ARBA" id="ARBA00023315"/>
    </source>
</evidence>
<evidence type="ECO:0000256" key="4">
    <source>
        <dbReference type="ARBA" id="ARBA00022679"/>
    </source>
</evidence>
<dbReference type="NCBIfam" id="TIGR00214">
    <property type="entry name" value="lipB"/>
    <property type="match status" value="1"/>
</dbReference>
<feature type="domain" description="BPL/LPL catalytic" evidence="7">
    <location>
        <begin position="43"/>
        <end position="249"/>
    </location>
</feature>
<sequence>MSRLPLVRHIHFKRVQPFTSISKLQAHIVHQNLLHKARPQTYPAPLPLILTFTSSPVYTFGRRDDPSTLDAAFITSLREPLPRGKHAASHERAGAEVVKTSRGGLTTFHGPGQLVVYPIFDLKGASVRAHLKEGLDVRSYVRLLEETTIDALAEPCLDIPCVRTEHPGVWTSLPGQESAKIAALGVHLRRNITSYGLGLNVNTDLRWFERIVPCGLGGKRMTSVGEIWRRKKFMEGRGRARGRVTHGHKSFLTRRWVEGFAKGAFGWEEKGEGALASYSVCGVEELRRGRFGWLGLGDVDLSADVAEKETSETTREPPRATEREKEEWSTPGGYPQSPDEIRSLIKAAKNFPGDRNGFESPDDGSAH</sequence>
<gene>
    <name evidence="8" type="ORF">BJ875DRAFT_472819</name>
</gene>
<comment type="similarity">
    <text evidence="2">Belongs to the LipB family.</text>
</comment>
<keyword evidence="9" id="KW-1185">Reference proteome</keyword>
<dbReference type="PANTHER" id="PTHR10993">
    <property type="entry name" value="OCTANOYLTRANSFERASE"/>
    <property type="match status" value="1"/>
</dbReference>
<organism evidence="8 9">
    <name type="scientific">Amylocarpus encephaloides</name>
    <dbReference type="NCBI Taxonomy" id="45428"/>
    <lineage>
        <taxon>Eukaryota</taxon>
        <taxon>Fungi</taxon>
        <taxon>Dikarya</taxon>
        <taxon>Ascomycota</taxon>
        <taxon>Pezizomycotina</taxon>
        <taxon>Leotiomycetes</taxon>
        <taxon>Helotiales</taxon>
        <taxon>Helotiales incertae sedis</taxon>
        <taxon>Amylocarpus</taxon>
    </lineage>
</organism>
<dbReference type="PROSITE" id="PS51733">
    <property type="entry name" value="BPL_LPL_CATALYTIC"/>
    <property type="match status" value="1"/>
</dbReference>
<evidence type="ECO:0000313" key="9">
    <source>
        <dbReference type="Proteomes" id="UP000824998"/>
    </source>
</evidence>
<evidence type="ECO:0000256" key="1">
    <source>
        <dbReference type="ARBA" id="ARBA00004821"/>
    </source>
</evidence>
<dbReference type="InterPro" id="IPR020605">
    <property type="entry name" value="Octanoyltransferase_CS"/>
</dbReference>
<evidence type="ECO:0000256" key="2">
    <source>
        <dbReference type="ARBA" id="ARBA00007907"/>
    </source>
</evidence>
<dbReference type="EC" id="2.3.1.181" evidence="3"/>
<evidence type="ECO:0000256" key="3">
    <source>
        <dbReference type="ARBA" id="ARBA00012334"/>
    </source>
</evidence>
<comment type="pathway">
    <text evidence="1">Protein modification; protein lipoylation via endogenous pathway; protein N(6)-(lipoyl)lysine from octanoyl-[acyl-carrier-protein]: step 1/2.</text>
</comment>
<dbReference type="GO" id="GO:0033819">
    <property type="term" value="F:lipoyl(octanoyl) transferase activity"/>
    <property type="evidence" value="ECO:0007669"/>
    <property type="project" value="UniProtKB-EC"/>
</dbReference>
<dbReference type="PROSITE" id="PS01313">
    <property type="entry name" value="LIPB"/>
    <property type="match status" value="1"/>
</dbReference>
<dbReference type="Gene3D" id="3.30.930.10">
    <property type="entry name" value="Bira Bifunctional Protein, Domain 2"/>
    <property type="match status" value="1"/>
</dbReference>
<dbReference type="InterPro" id="IPR045864">
    <property type="entry name" value="aa-tRNA-synth_II/BPL/LPL"/>
</dbReference>
<dbReference type="InterPro" id="IPR000544">
    <property type="entry name" value="Octanoyltransferase"/>
</dbReference>
<protein>
    <recommendedName>
        <fullName evidence="3">lipoyl(octanoyl) transferase</fullName>
        <ecNumber evidence="3">2.3.1.181</ecNumber>
    </recommendedName>
</protein>
<keyword evidence="4" id="KW-0808">Transferase</keyword>
<evidence type="ECO:0000259" key="7">
    <source>
        <dbReference type="PROSITE" id="PS51733"/>
    </source>
</evidence>
<dbReference type="PANTHER" id="PTHR10993:SF7">
    <property type="entry name" value="LIPOYLTRANSFERASE 2, MITOCHONDRIAL-RELATED"/>
    <property type="match status" value="1"/>
</dbReference>
<dbReference type="Proteomes" id="UP000824998">
    <property type="component" value="Unassembled WGS sequence"/>
</dbReference>
<name>A0A9P8C1R9_9HELO</name>
<dbReference type="GO" id="GO:0009249">
    <property type="term" value="P:protein lipoylation"/>
    <property type="evidence" value="ECO:0007669"/>
    <property type="project" value="InterPro"/>
</dbReference>
<evidence type="ECO:0000313" key="8">
    <source>
        <dbReference type="EMBL" id="KAG9230232.1"/>
    </source>
</evidence>